<proteinExistence type="predicted"/>
<feature type="transmembrane region" description="Helical" evidence="1">
    <location>
        <begin position="232"/>
        <end position="255"/>
    </location>
</feature>
<evidence type="ECO:0000256" key="1">
    <source>
        <dbReference type="SAM" id="Phobius"/>
    </source>
</evidence>
<feature type="transmembrane region" description="Helical" evidence="1">
    <location>
        <begin position="49"/>
        <end position="80"/>
    </location>
</feature>
<evidence type="ECO:0000313" key="2">
    <source>
        <dbReference type="EMBL" id="MEQ2519389.1"/>
    </source>
</evidence>
<feature type="transmembrane region" description="Helical" evidence="1">
    <location>
        <begin position="147"/>
        <end position="175"/>
    </location>
</feature>
<evidence type="ECO:0000313" key="3">
    <source>
        <dbReference type="Proteomes" id="UP001477672"/>
    </source>
</evidence>
<feature type="transmembrane region" description="Helical" evidence="1">
    <location>
        <begin position="101"/>
        <end position="127"/>
    </location>
</feature>
<sequence length="267" mass="28925">MLSKLISHEAKRMGRLLLPVFGALLILSGVTRCMEAACLAWQGKTPLWLSIPTVFLLIGALLCAMVLPASSFLLSALHFYRMTGEEGYLLFSVPATIPQQIWAKLLSALVWAIAALGILVGCVWALVLQPFDMMDQVRGNMAPDWTGTWLGFYLFLLAVLVVLALAGSFLYVYLCCAVGMQFGANRLLATLVVYFGLPVVLQIVALFAVLLAGVALAAAGVFETLVTMPPTIVYAAFLGILTIVTLLWDVVCYAVTNHLLAKRLNLT</sequence>
<keyword evidence="1" id="KW-0812">Transmembrane</keyword>
<dbReference type="EMBL" id="JBBMFA010000052">
    <property type="protein sequence ID" value="MEQ2519389.1"/>
    <property type="molecule type" value="Genomic_DNA"/>
</dbReference>
<name>A0ABV1GC95_9FIRM</name>
<accession>A0ABV1GC95</accession>
<reference evidence="2 3" key="1">
    <citation type="submission" date="2024-03" db="EMBL/GenBank/DDBJ databases">
        <title>Human intestinal bacterial collection.</title>
        <authorList>
            <person name="Pauvert C."/>
            <person name="Hitch T.C.A."/>
            <person name="Clavel T."/>
        </authorList>
    </citation>
    <scope>NUCLEOTIDE SEQUENCE [LARGE SCALE GENOMIC DNA]</scope>
    <source>
        <strain evidence="2 3">CLA-JM-H11</strain>
    </source>
</reference>
<gene>
    <name evidence="2" type="ORF">WMO24_02890</name>
</gene>
<dbReference type="Proteomes" id="UP001477672">
    <property type="component" value="Unassembled WGS sequence"/>
</dbReference>
<keyword evidence="1" id="KW-0472">Membrane</keyword>
<dbReference type="RefSeq" id="WP_349214826.1">
    <property type="nucleotide sequence ID" value="NZ_JBBMFA010000052.1"/>
</dbReference>
<keyword evidence="1" id="KW-1133">Transmembrane helix</keyword>
<organism evidence="2 3">
    <name type="scientific">Ruthenibacterium intestinale</name>
    <dbReference type="NCBI Taxonomy" id="3133163"/>
    <lineage>
        <taxon>Bacteria</taxon>
        <taxon>Bacillati</taxon>
        <taxon>Bacillota</taxon>
        <taxon>Clostridia</taxon>
        <taxon>Eubacteriales</taxon>
        <taxon>Oscillospiraceae</taxon>
        <taxon>Ruthenibacterium</taxon>
    </lineage>
</organism>
<comment type="caution">
    <text evidence="2">The sequence shown here is derived from an EMBL/GenBank/DDBJ whole genome shotgun (WGS) entry which is preliminary data.</text>
</comment>
<evidence type="ECO:0008006" key="4">
    <source>
        <dbReference type="Google" id="ProtNLM"/>
    </source>
</evidence>
<protein>
    <recommendedName>
        <fullName evidence="4">ABC transporter permease</fullName>
    </recommendedName>
</protein>
<feature type="transmembrane region" description="Helical" evidence="1">
    <location>
        <begin position="187"/>
        <end position="220"/>
    </location>
</feature>
<keyword evidence="3" id="KW-1185">Reference proteome</keyword>